<dbReference type="PANTHER" id="PTHR46268">
    <property type="entry name" value="STRESS RESPONSE PROTEIN NHAX"/>
    <property type="match status" value="1"/>
</dbReference>
<comment type="similarity">
    <text evidence="1">Belongs to the universal stress protein A family.</text>
</comment>
<organism evidence="3 4">
    <name type="scientific">Aestuariirhabdus litorea</name>
    <dbReference type="NCBI Taxonomy" id="2528527"/>
    <lineage>
        <taxon>Bacteria</taxon>
        <taxon>Pseudomonadati</taxon>
        <taxon>Pseudomonadota</taxon>
        <taxon>Gammaproteobacteria</taxon>
        <taxon>Oceanospirillales</taxon>
        <taxon>Aestuariirhabdaceae</taxon>
        <taxon>Aestuariirhabdus</taxon>
    </lineage>
</organism>
<comment type="caution">
    <text evidence="3">The sequence shown here is derived from an EMBL/GenBank/DDBJ whole genome shotgun (WGS) entry which is preliminary data.</text>
</comment>
<dbReference type="EMBL" id="QWEZ01000001">
    <property type="protein sequence ID" value="RRJ84035.1"/>
    <property type="molecule type" value="Genomic_DNA"/>
</dbReference>
<accession>A0A3P3VMW6</accession>
<dbReference type="InterPro" id="IPR006015">
    <property type="entry name" value="Universal_stress_UspA"/>
</dbReference>
<feature type="domain" description="UspA" evidence="2">
    <location>
        <begin position="1"/>
        <end position="142"/>
    </location>
</feature>
<evidence type="ECO:0000259" key="2">
    <source>
        <dbReference type="Pfam" id="PF00582"/>
    </source>
</evidence>
<reference evidence="3 4" key="2">
    <citation type="submission" date="2018-12" db="EMBL/GenBank/DDBJ databases">
        <title>Simiduia agarivorans gen. nov., sp. nov., a marine, agarolytic bacterium isolated from shallow coastal water from Keelung, Taiwan.</title>
        <authorList>
            <person name="Shieh W.Y."/>
        </authorList>
    </citation>
    <scope>NUCLEOTIDE SEQUENCE [LARGE SCALE GENOMIC DNA]</scope>
    <source>
        <strain evidence="3 4">GTF-13</strain>
    </source>
</reference>
<dbReference type="RefSeq" id="WP_125014462.1">
    <property type="nucleotide sequence ID" value="NZ_QWEZ01000001.1"/>
</dbReference>
<dbReference type="Pfam" id="PF00582">
    <property type="entry name" value="Usp"/>
    <property type="match status" value="1"/>
</dbReference>
<dbReference type="Proteomes" id="UP000280792">
    <property type="component" value="Unassembled WGS sequence"/>
</dbReference>
<dbReference type="CDD" id="cd00293">
    <property type="entry name" value="USP-like"/>
    <property type="match status" value="1"/>
</dbReference>
<sequence length="143" mass="16014">MFTKILLPVDLSNDHPSQKALDAAIFQARASNASLHLLAVIPGFSMPMVSTYMPRDLMSKAHSEVKTRLRAFAEKYIPDEIDCTLAVTEGTAYKRILKEIEREGVDLVIMANHDSRKIDHFFLGSVTSKVAEHCKTNLLIIKD</sequence>
<dbReference type="PRINTS" id="PR01438">
    <property type="entry name" value="UNVRSLSTRESS"/>
</dbReference>
<dbReference type="AlphaFoldDB" id="A0A3P3VMW6"/>
<dbReference type="InterPro" id="IPR014729">
    <property type="entry name" value="Rossmann-like_a/b/a_fold"/>
</dbReference>
<dbReference type="InterPro" id="IPR006016">
    <property type="entry name" value="UspA"/>
</dbReference>
<evidence type="ECO:0000256" key="1">
    <source>
        <dbReference type="ARBA" id="ARBA00008791"/>
    </source>
</evidence>
<name>A0A3P3VMW6_9GAMM</name>
<evidence type="ECO:0000313" key="4">
    <source>
        <dbReference type="Proteomes" id="UP000280792"/>
    </source>
</evidence>
<dbReference type="SUPFAM" id="SSF52402">
    <property type="entry name" value="Adenine nucleotide alpha hydrolases-like"/>
    <property type="match status" value="1"/>
</dbReference>
<evidence type="ECO:0000313" key="3">
    <source>
        <dbReference type="EMBL" id="RRJ84035.1"/>
    </source>
</evidence>
<dbReference type="Gene3D" id="3.40.50.620">
    <property type="entry name" value="HUPs"/>
    <property type="match status" value="1"/>
</dbReference>
<proteinExistence type="inferred from homology"/>
<dbReference type="PANTHER" id="PTHR46268:SF6">
    <property type="entry name" value="UNIVERSAL STRESS PROTEIN UP12"/>
    <property type="match status" value="1"/>
</dbReference>
<keyword evidence="4" id="KW-1185">Reference proteome</keyword>
<protein>
    <submittedName>
        <fullName evidence="3">Universal stress protein</fullName>
    </submittedName>
</protein>
<reference evidence="3 4" key="1">
    <citation type="submission" date="2018-08" db="EMBL/GenBank/DDBJ databases">
        <authorList>
            <person name="Khan S.A."/>
        </authorList>
    </citation>
    <scope>NUCLEOTIDE SEQUENCE [LARGE SCALE GENOMIC DNA]</scope>
    <source>
        <strain evidence="3 4">GTF-13</strain>
    </source>
</reference>
<gene>
    <name evidence="3" type="ORF">D0544_02640</name>
</gene>